<evidence type="ECO:0000313" key="11">
    <source>
        <dbReference type="Proteomes" id="UP000272778"/>
    </source>
</evidence>
<dbReference type="PROSITE" id="PS50885">
    <property type="entry name" value="HAMP"/>
    <property type="match status" value="1"/>
</dbReference>
<dbReference type="Proteomes" id="UP000272778">
    <property type="component" value="Unassembled WGS sequence"/>
</dbReference>
<dbReference type="PROSITE" id="PS50112">
    <property type="entry name" value="PAS"/>
    <property type="match status" value="1"/>
</dbReference>
<evidence type="ECO:0000313" key="10">
    <source>
        <dbReference type="EMBL" id="RQH02808.1"/>
    </source>
</evidence>
<keyword evidence="4" id="KW-0807">Transducer</keyword>
<feature type="transmembrane region" description="Helical" evidence="6">
    <location>
        <begin position="194"/>
        <end position="214"/>
    </location>
</feature>
<keyword evidence="5" id="KW-0175">Coiled coil</keyword>
<dbReference type="Gene3D" id="3.30.450.20">
    <property type="entry name" value="PAS domain"/>
    <property type="match status" value="1"/>
</dbReference>
<evidence type="ECO:0000256" key="2">
    <source>
        <dbReference type="ARBA" id="ARBA00022481"/>
    </source>
</evidence>
<dbReference type="Pfam" id="PF13426">
    <property type="entry name" value="PAS_9"/>
    <property type="match status" value="1"/>
</dbReference>
<dbReference type="Pfam" id="PF00015">
    <property type="entry name" value="MCPsignal"/>
    <property type="match status" value="1"/>
</dbReference>
<keyword evidence="6" id="KW-0812">Transmembrane</keyword>
<dbReference type="GO" id="GO:0006935">
    <property type="term" value="P:chemotaxis"/>
    <property type="evidence" value="ECO:0007669"/>
    <property type="project" value="InterPro"/>
</dbReference>
<evidence type="ECO:0000259" key="8">
    <source>
        <dbReference type="PROSITE" id="PS50112"/>
    </source>
</evidence>
<reference evidence="10 11" key="1">
    <citation type="submission" date="2018-11" db="EMBL/GenBank/DDBJ databases">
        <title>Paraburkholderia sp. DHOA04, isolated from soil.</title>
        <authorList>
            <person name="Gao Z.-H."/>
            <person name="Qiu L.-H."/>
            <person name="Fu J.-C."/>
        </authorList>
    </citation>
    <scope>NUCLEOTIDE SEQUENCE [LARGE SCALE GENOMIC DNA]</scope>
    <source>
        <strain evidence="10 11">DHOA04</strain>
    </source>
</reference>
<dbReference type="GO" id="GO:0007165">
    <property type="term" value="P:signal transduction"/>
    <property type="evidence" value="ECO:0007669"/>
    <property type="project" value="UniProtKB-KW"/>
</dbReference>
<evidence type="ECO:0000259" key="7">
    <source>
        <dbReference type="PROSITE" id="PS50111"/>
    </source>
</evidence>
<dbReference type="InterPro" id="IPR004090">
    <property type="entry name" value="Chemotax_Me-accpt_rcpt"/>
</dbReference>
<sequence>MGSDSSTLGQTHELADDDLMVIRVDADGRVVYVNPTYQSVTGYSTHEIKAMSIRDCVTGLPPPVLIDAATCVRGGKPWNGVVQAICRTGDTYWCRLNASPLVSNGKTVGSLMVFGKASSEEVDVAARLYTVLAASPQKKIGWKQGRIVRFHLWGKAAERLRTLGLARHIWGPLAVLLAVGLMGLVALAASTYPLAFWAASVCLCVVAAATGLYISRAVVRPLQDAVQFANQIAAGNLCGETNSTRSDEIGDLVRVLNRVTVNMRATVMDVRDGMHLNQHATTEIATGVHGLSSRTELQASNLEETAASMEQVNSVVQNNADAAHQASELAKSTCATAEAGAEVVARVITTMDQISQSSNKIGDITALIDGIAFQTNILALNAAVEAARAGDAGRGFAVVASEVRNLSQRTAQAAKEIKHLITRNVGTISEGSRLVDTAGQAIEDIVSQVRNVTGLVAQIANASQEQAAAVDQMSRAVDQLEEMTQENSAMVEEHTAATSSLKSQNDRLVETLCVFTL</sequence>
<dbReference type="CDD" id="cd06225">
    <property type="entry name" value="HAMP"/>
    <property type="match status" value="1"/>
</dbReference>
<protein>
    <submittedName>
        <fullName evidence="10">Methyl-accepting chemotaxis protein</fullName>
    </submittedName>
</protein>
<dbReference type="InterPro" id="IPR003660">
    <property type="entry name" value="HAMP_dom"/>
</dbReference>
<dbReference type="SUPFAM" id="SSF58104">
    <property type="entry name" value="Methyl-accepting chemotaxis protein (MCP) signaling domain"/>
    <property type="match status" value="1"/>
</dbReference>
<dbReference type="SMART" id="SM00304">
    <property type="entry name" value="HAMP"/>
    <property type="match status" value="1"/>
</dbReference>
<dbReference type="InterPro" id="IPR004089">
    <property type="entry name" value="MCPsignal_dom"/>
</dbReference>
<comment type="subcellular location">
    <subcellularLocation>
        <location evidence="1">Membrane</location>
    </subcellularLocation>
</comment>
<evidence type="ECO:0000256" key="1">
    <source>
        <dbReference type="ARBA" id="ARBA00004370"/>
    </source>
</evidence>
<keyword evidence="6" id="KW-1133">Transmembrane helix</keyword>
<comment type="similarity">
    <text evidence="3">Belongs to the methyl-accepting chemotaxis (MCP) protein family.</text>
</comment>
<dbReference type="SUPFAM" id="SSF55785">
    <property type="entry name" value="PYP-like sensor domain (PAS domain)"/>
    <property type="match status" value="1"/>
</dbReference>
<keyword evidence="6" id="KW-0472">Membrane</keyword>
<evidence type="ECO:0000256" key="6">
    <source>
        <dbReference type="SAM" id="Phobius"/>
    </source>
</evidence>
<feature type="domain" description="PAS" evidence="8">
    <location>
        <begin position="21"/>
        <end position="48"/>
    </location>
</feature>
<dbReference type="AlphaFoldDB" id="A0A3N6MHY6"/>
<name>A0A3N6MHY6_9BURK</name>
<feature type="domain" description="HAMP" evidence="9">
    <location>
        <begin position="216"/>
        <end position="268"/>
    </location>
</feature>
<gene>
    <name evidence="10" type="ORF">D1Y85_21725</name>
</gene>
<dbReference type="GO" id="GO:0004888">
    <property type="term" value="F:transmembrane signaling receptor activity"/>
    <property type="evidence" value="ECO:0007669"/>
    <property type="project" value="InterPro"/>
</dbReference>
<dbReference type="InterPro" id="IPR000014">
    <property type="entry name" value="PAS"/>
</dbReference>
<dbReference type="GO" id="GO:0005886">
    <property type="term" value="C:plasma membrane"/>
    <property type="evidence" value="ECO:0007669"/>
    <property type="project" value="TreeGrafter"/>
</dbReference>
<evidence type="ECO:0000259" key="9">
    <source>
        <dbReference type="PROSITE" id="PS50885"/>
    </source>
</evidence>
<dbReference type="OrthoDB" id="9806477at2"/>
<dbReference type="NCBIfam" id="TIGR00229">
    <property type="entry name" value="sensory_box"/>
    <property type="match status" value="1"/>
</dbReference>
<feature type="transmembrane region" description="Helical" evidence="6">
    <location>
        <begin position="169"/>
        <end position="188"/>
    </location>
</feature>
<dbReference type="EMBL" id="RQIS01000018">
    <property type="protein sequence ID" value="RQH02808.1"/>
    <property type="molecule type" value="Genomic_DNA"/>
</dbReference>
<evidence type="ECO:0000256" key="3">
    <source>
        <dbReference type="ARBA" id="ARBA00029447"/>
    </source>
</evidence>
<organism evidence="10 11">
    <name type="scientific">Paraburkholderia dinghuensis</name>
    <dbReference type="NCBI Taxonomy" id="2305225"/>
    <lineage>
        <taxon>Bacteria</taxon>
        <taxon>Pseudomonadati</taxon>
        <taxon>Pseudomonadota</taxon>
        <taxon>Betaproteobacteria</taxon>
        <taxon>Burkholderiales</taxon>
        <taxon>Burkholderiaceae</taxon>
        <taxon>Paraburkholderia</taxon>
    </lineage>
</organism>
<dbReference type="CDD" id="cd00130">
    <property type="entry name" value="PAS"/>
    <property type="match status" value="1"/>
</dbReference>
<dbReference type="SMART" id="SM00283">
    <property type="entry name" value="MA"/>
    <property type="match status" value="1"/>
</dbReference>
<dbReference type="InterPro" id="IPR051310">
    <property type="entry name" value="MCP_chemotaxis"/>
</dbReference>
<feature type="domain" description="Methyl-accepting transducer" evidence="7">
    <location>
        <begin position="273"/>
        <end position="502"/>
    </location>
</feature>
<keyword evidence="2" id="KW-0488">Methylation</keyword>
<evidence type="ECO:0000256" key="4">
    <source>
        <dbReference type="PROSITE-ProRule" id="PRU00284"/>
    </source>
</evidence>
<dbReference type="PRINTS" id="PR00260">
    <property type="entry name" value="CHEMTRNSDUCR"/>
</dbReference>
<feature type="coiled-coil region" evidence="5">
    <location>
        <begin position="463"/>
        <end position="493"/>
    </location>
</feature>
<dbReference type="PANTHER" id="PTHR43531">
    <property type="entry name" value="PROTEIN ICFG"/>
    <property type="match status" value="1"/>
</dbReference>
<accession>A0A3N6MHY6</accession>
<dbReference type="CDD" id="cd11386">
    <property type="entry name" value="MCP_signal"/>
    <property type="match status" value="1"/>
</dbReference>
<proteinExistence type="inferred from homology"/>
<dbReference type="FunFam" id="1.10.287.950:FF:000001">
    <property type="entry name" value="Methyl-accepting chemotaxis sensory transducer"/>
    <property type="match status" value="1"/>
</dbReference>
<dbReference type="InterPro" id="IPR035965">
    <property type="entry name" value="PAS-like_dom_sf"/>
</dbReference>
<keyword evidence="11" id="KW-1185">Reference proteome</keyword>
<comment type="caution">
    <text evidence="10">The sequence shown here is derived from an EMBL/GenBank/DDBJ whole genome shotgun (WGS) entry which is preliminary data.</text>
</comment>
<dbReference type="PROSITE" id="PS50111">
    <property type="entry name" value="CHEMOTAXIS_TRANSDUC_2"/>
    <property type="match status" value="1"/>
</dbReference>
<evidence type="ECO:0000256" key="5">
    <source>
        <dbReference type="SAM" id="Coils"/>
    </source>
</evidence>
<dbReference type="Gene3D" id="1.10.287.950">
    <property type="entry name" value="Methyl-accepting chemotaxis protein"/>
    <property type="match status" value="1"/>
</dbReference>
<dbReference type="PANTHER" id="PTHR43531:SF14">
    <property type="entry name" value="METHYL-ACCEPTING CHEMOTAXIS PROTEIN I-RELATED"/>
    <property type="match status" value="1"/>
</dbReference>